<dbReference type="Pfam" id="PF17770">
    <property type="entry name" value="RNase_J_C"/>
    <property type="match status" value="1"/>
</dbReference>
<dbReference type="Gene3D" id="3.40.50.10710">
    <property type="entry name" value="Metallo-hydrolase/oxidoreductase"/>
    <property type="match status" value="1"/>
</dbReference>
<proteinExistence type="inferred from homology"/>
<keyword evidence="9" id="KW-0698">rRNA processing</keyword>
<comment type="caution">
    <text evidence="14">The sequence shown here is derived from an EMBL/GenBank/DDBJ whole genome shotgun (WGS) entry which is preliminary data.</text>
</comment>
<keyword evidence="4 9" id="KW-0255">Endonuclease</keyword>
<feature type="binding site" evidence="12">
    <location>
        <position position="62"/>
    </location>
    <ligand>
        <name>Ca(2+)</name>
        <dbReference type="ChEBI" id="CHEBI:29108"/>
    </ligand>
</feature>
<dbReference type="InterPro" id="IPR011108">
    <property type="entry name" value="RMMBL"/>
</dbReference>
<dbReference type="InterPro" id="IPR042173">
    <property type="entry name" value="RNase_J_2"/>
</dbReference>
<evidence type="ECO:0000256" key="2">
    <source>
        <dbReference type="ARBA" id="ARBA00022722"/>
    </source>
</evidence>
<feature type="binding site" evidence="12">
    <location>
        <position position="174"/>
    </location>
    <ligand>
        <name>Zn(2+)</name>
        <dbReference type="ChEBI" id="CHEBI:29105"/>
        <label>1</label>
        <note>catalytic</note>
    </ligand>
</feature>
<keyword evidence="2 9" id="KW-0540">Nuclease</keyword>
<dbReference type="InterPro" id="IPR030854">
    <property type="entry name" value="RNase_J_bac"/>
</dbReference>
<dbReference type="Pfam" id="PF07521">
    <property type="entry name" value="RMMBL"/>
    <property type="match status" value="1"/>
</dbReference>
<dbReference type="PIRSF" id="PIRSF004803">
    <property type="entry name" value="RnjA"/>
    <property type="match status" value="1"/>
</dbReference>
<evidence type="ECO:0000256" key="1">
    <source>
        <dbReference type="ARBA" id="ARBA00022490"/>
    </source>
</evidence>
<reference evidence="14" key="1">
    <citation type="journal article" date="2021" name="PeerJ">
        <title>Extensive microbial diversity within the chicken gut microbiome revealed by metagenomics and culture.</title>
        <authorList>
            <person name="Gilroy R."/>
            <person name="Ravi A."/>
            <person name="Getino M."/>
            <person name="Pursley I."/>
            <person name="Horton D.L."/>
            <person name="Alikhan N.F."/>
            <person name="Baker D."/>
            <person name="Gharbi K."/>
            <person name="Hall N."/>
            <person name="Watson M."/>
            <person name="Adriaenssens E.M."/>
            <person name="Foster-Nyarko E."/>
            <person name="Jarju S."/>
            <person name="Secka A."/>
            <person name="Antonio M."/>
            <person name="Oren A."/>
            <person name="Chaudhuri R.R."/>
            <person name="La Ragione R."/>
            <person name="Hildebrand F."/>
            <person name="Pallen M.J."/>
        </authorList>
    </citation>
    <scope>NUCLEOTIDE SEQUENCE</scope>
    <source>
        <strain evidence="14">ChiHjej13B12-24818</strain>
    </source>
</reference>
<evidence type="ECO:0000313" key="15">
    <source>
        <dbReference type="Proteomes" id="UP000823823"/>
    </source>
</evidence>
<dbReference type="Gene3D" id="3.10.20.580">
    <property type="match status" value="1"/>
</dbReference>
<feature type="active site" description="Proton donor" evidence="10">
    <location>
        <position position="206"/>
    </location>
</feature>
<comment type="subunit">
    <text evidence="9">Homodimer, may be a subunit of the RNA degradosome.</text>
</comment>
<dbReference type="GO" id="GO:0004521">
    <property type="term" value="F:RNA endonuclease activity"/>
    <property type="evidence" value="ECO:0007669"/>
    <property type="project" value="UniProtKB-UniRule"/>
</dbReference>
<evidence type="ECO:0000256" key="12">
    <source>
        <dbReference type="PIRSR" id="PIRSR004803-3"/>
    </source>
</evidence>
<feature type="binding site" evidence="9 11">
    <location>
        <begin position="374"/>
        <end position="378"/>
    </location>
    <ligand>
        <name>substrate</name>
    </ligand>
</feature>
<comment type="subcellular location">
    <subcellularLocation>
        <location evidence="9">Cytoplasm</location>
    </subcellularLocation>
</comment>
<keyword evidence="1 9" id="KW-0963">Cytoplasm</keyword>
<dbReference type="InterPro" id="IPR041636">
    <property type="entry name" value="RNase_J_C"/>
</dbReference>
<feature type="binding site" evidence="12">
    <location>
        <position position="400"/>
    </location>
    <ligand>
        <name>Zn(2+)</name>
        <dbReference type="ChEBI" id="CHEBI:29105"/>
        <label>1</label>
        <note>catalytic</note>
    </ligand>
</feature>
<keyword evidence="12" id="KW-0106">Calcium</keyword>
<comment type="cofactor">
    <cofactor evidence="12">
        <name>Zn(2+)</name>
        <dbReference type="ChEBI" id="CHEBI:29105"/>
    </cofactor>
    <text evidence="12">Binds 2 Zn(2+) ions per subunit. It is not clear if Zn(2+) or Mg(2+) is physiologically important.</text>
</comment>
<evidence type="ECO:0000256" key="11">
    <source>
        <dbReference type="PIRSR" id="PIRSR004803-2"/>
    </source>
</evidence>
<dbReference type="GO" id="GO:0006364">
    <property type="term" value="P:rRNA processing"/>
    <property type="evidence" value="ECO:0007669"/>
    <property type="project" value="UniProtKB-UniRule"/>
</dbReference>
<feature type="active site" description="Proton acceptor" evidence="10">
    <location>
        <position position="378"/>
    </location>
</feature>
<feature type="binding site" evidence="12">
    <location>
        <position position="152"/>
    </location>
    <ligand>
        <name>Zn(2+)</name>
        <dbReference type="ChEBI" id="CHEBI:29105"/>
        <label>1</label>
        <note>catalytic</note>
    </ligand>
</feature>
<dbReference type="SMART" id="SM00849">
    <property type="entry name" value="Lactamase_B"/>
    <property type="match status" value="1"/>
</dbReference>
<feature type="binding site" evidence="12">
    <location>
        <position position="89"/>
    </location>
    <ligand>
        <name>Zn(2+)</name>
        <dbReference type="ChEBI" id="CHEBI:29105"/>
        <label>1</label>
        <note>catalytic</note>
    </ligand>
</feature>
<evidence type="ECO:0000259" key="13">
    <source>
        <dbReference type="SMART" id="SM00849"/>
    </source>
</evidence>
<dbReference type="NCBIfam" id="TIGR00649">
    <property type="entry name" value="MG423"/>
    <property type="match status" value="1"/>
</dbReference>
<dbReference type="InterPro" id="IPR055132">
    <property type="entry name" value="RNase_J_b_CASP"/>
</dbReference>
<comment type="function">
    <text evidence="9">An RNase that has 5'-3' exonuclease and possibly endonuclease activity. Involved in maturation of rRNA and in some organisms also mRNA maturation and/or decay.</text>
</comment>
<keyword evidence="7 9" id="KW-0269">Exonuclease</keyword>
<dbReference type="SUPFAM" id="SSF56281">
    <property type="entry name" value="Metallo-hydrolase/oxidoreductase"/>
    <property type="match status" value="1"/>
</dbReference>
<dbReference type="Pfam" id="PF22505">
    <property type="entry name" value="RNase_J_b_CASP"/>
    <property type="match status" value="1"/>
</dbReference>
<evidence type="ECO:0000256" key="5">
    <source>
        <dbReference type="ARBA" id="ARBA00022801"/>
    </source>
</evidence>
<comment type="similarity">
    <text evidence="9">Belongs to the metallo-beta-lactamase superfamily. RNA-metabolizing metallo-beta-lactamase-like family. Bacterial RNase J subfamily.</text>
</comment>
<dbReference type="Pfam" id="PF00753">
    <property type="entry name" value="Lactamase_B"/>
    <property type="match status" value="1"/>
</dbReference>
<feature type="domain" description="Metallo-beta-lactamase" evidence="13">
    <location>
        <begin position="32"/>
        <end position="226"/>
    </location>
</feature>
<dbReference type="HAMAP" id="MF_01491">
    <property type="entry name" value="RNase_J_bact"/>
    <property type="match status" value="1"/>
</dbReference>
<dbReference type="GO" id="GO:0008270">
    <property type="term" value="F:zinc ion binding"/>
    <property type="evidence" value="ECO:0007669"/>
    <property type="project" value="InterPro"/>
</dbReference>
<dbReference type="Gene3D" id="3.60.15.10">
    <property type="entry name" value="Ribonuclease Z/Hydroxyacylglutathione hydrolase-like"/>
    <property type="match status" value="1"/>
</dbReference>
<feature type="binding site" evidence="12">
    <location>
        <position position="90"/>
    </location>
    <ligand>
        <name>Zn(2+)</name>
        <dbReference type="ChEBI" id="CHEBI:29105"/>
        <label>1</label>
        <note>catalytic</note>
    </ligand>
</feature>
<dbReference type="EC" id="3.1.-.-" evidence="9"/>
<dbReference type="Proteomes" id="UP000823823">
    <property type="component" value="Unassembled WGS sequence"/>
</dbReference>
<evidence type="ECO:0000256" key="3">
    <source>
        <dbReference type="ARBA" id="ARBA00022723"/>
    </source>
</evidence>
<evidence type="ECO:0000256" key="7">
    <source>
        <dbReference type="ARBA" id="ARBA00022839"/>
    </source>
</evidence>
<reference evidence="14" key="2">
    <citation type="submission" date="2021-04" db="EMBL/GenBank/DDBJ databases">
        <authorList>
            <person name="Gilroy R."/>
        </authorList>
    </citation>
    <scope>NUCLEOTIDE SEQUENCE</scope>
    <source>
        <strain evidence="14">ChiHjej13B12-24818</strain>
    </source>
</reference>
<feature type="binding site" evidence="11">
    <location>
        <begin position="243"/>
        <end position="245"/>
    </location>
    <ligand>
        <name>substrate</name>
    </ligand>
</feature>
<gene>
    <name evidence="9" type="primary">rnj</name>
    <name evidence="14" type="ORF">H9786_16255</name>
</gene>
<evidence type="ECO:0000256" key="6">
    <source>
        <dbReference type="ARBA" id="ARBA00022833"/>
    </source>
</evidence>
<organism evidence="14 15">
    <name type="scientific">Candidatus Brachybacterium merdavium</name>
    <dbReference type="NCBI Taxonomy" id="2838513"/>
    <lineage>
        <taxon>Bacteria</taxon>
        <taxon>Bacillati</taxon>
        <taxon>Actinomycetota</taxon>
        <taxon>Actinomycetes</taxon>
        <taxon>Micrococcales</taxon>
        <taxon>Dermabacteraceae</taxon>
        <taxon>Brachybacterium</taxon>
    </lineage>
</organism>
<dbReference type="GO" id="GO:0004534">
    <property type="term" value="F:5'-3' RNA exonuclease activity"/>
    <property type="evidence" value="ECO:0007669"/>
    <property type="project" value="UniProtKB-UniRule"/>
</dbReference>
<comment type="cofactor">
    <cofactor evidence="12">
        <name>Ca(2+)</name>
        <dbReference type="ChEBI" id="CHEBI:29108"/>
    </cofactor>
    <text evidence="12">Binds 1 Ca(2+) cation per subunit. Seen in 1 crystal structure, it is not clear if it is physiologically important.</text>
</comment>
<evidence type="ECO:0000313" key="14">
    <source>
        <dbReference type="EMBL" id="HJB12051.1"/>
    </source>
</evidence>
<dbReference type="InterPro" id="IPR001279">
    <property type="entry name" value="Metallo-B-lactamas"/>
</dbReference>
<sequence>MTSTLSHRLNQPPKLRRDTLRVTPLGGLGDVGRNMAVLEFEGRLLVIDCGVLFPEDAQPGVDLILPDFEQISDRLDDIAAIVLTHGHEDHIGAVPYLLRMKPDIPLIGSQLTLAFIEAKLKEHRIKPYTLAVKEGQTESFGPFECEFIAVNHSIPDALAVHVSTPAGTVLHTGDFKMDQLPLDGRITDLRAFARLGEKGVDLFMTDSTNAEVPGFTVGEREIGPVLHSIFARAEQKIVVASFASHVHRVQQVLDAAAAHHRKVAFVGRSMVRNMTIAAEMGYLEVPPDTLVDVRKIDDLPDDRMVLMCTGSQGEPMAALSRIANRDHRVSVGEGDVVIMASSLIPGNEHAVFRVVNGLMALGAEVVHKGNAKVHTSGHASAGELLYCYNIVQPKNVMPVHGEVRHLIANGRIAEDTGVPRERVILAKDGHVVDLKDGVAEVVGEVPNGYVYVDGSSVGEISEADLKDRRILGDEGFISVFAVVNSESGALIAGPEIHARGVAEDDVVFDKIRPDIVKALEHAVADQTDRRDTHQLQQVMRRVIGRYVSQRLRRRPMIIPVVVES</sequence>
<evidence type="ECO:0000256" key="8">
    <source>
        <dbReference type="ARBA" id="ARBA00022884"/>
    </source>
</evidence>
<keyword evidence="6 12" id="KW-0862">Zinc</keyword>
<keyword evidence="5 9" id="KW-0378">Hydrolase</keyword>
<evidence type="ECO:0000256" key="9">
    <source>
        <dbReference type="HAMAP-Rule" id="MF_01491"/>
    </source>
</evidence>
<dbReference type="InterPro" id="IPR004613">
    <property type="entry name" value="RNase_J"/>
</dbReference>
<feature type="binding site" evidence="12">
    <location>
        <position position="85"/>
    </location>
    <ligand>
        <name>Zn(2+)</name>
        <dbReference type="ChEBI" id="CHEBI:29105"/>
        <label>1</label>
        <note>catalytic</note>
    </ligand>
</feature>
<dbReference type="PANTHER" id="PTHR43694">
    <property type="entry name" value="RIBONUCLEASE J"/>
    <property type="match status" value="1"/>
</dbReference>
<feature type="binding site" evidence="12">
    <location>
        <position position="87"/>
    </location>
    <ligand>
        <name>Zn(2+)</name>
        <dbReference type="ChEBI" id="CHEBI:29105"/>
        <label>1</label>
        <note>catalytic</note>
    </ligand>
</feature>
<feature type="binding site" evidence="12">
    <location>
        <position position="60"/>
    </location>
    <ligand>
        <name>Ca(2+)</name>
        <dbReference type="ChEBI" id="CHEBI:29108"/>
    </ligand>
</feature>
<keyword evidence="8 9" id="KW-0694">RNA-binding</keyword>
<feature type="binding site" evidence="12">
    <location>
        <position position="453"/>
    </location>
    <ligand>
        <name>Ca(2+)</name>
        <dbReference type="ChEBI" id="CHEBI:29108"/>
    </ligand>
</feature>
<accession>A0A9D2RQU5</accession>
<dbReference type="GO" id="GO:0005737">
    <property type="term" value="C:cytoplasm"/>
    <property type="evidence" value="ECO:0007669"/>
    <property type="project" value="UniProtKB-SubCell"/>
</dbReference>
<dbReference type="PANTHER" id="PTHR43694:SF1">
    <property type="entry name" value="RIBONUCLEASE J"/>
    <property type="match status" value="1"/>
</dbReference>
<keyword evidence="3 12" id="KW-0479">Metal-binding</keyword>
<dbReference type="CDD" id="cd07714">
    <property type="entry name" value="RNaseJ_MBL-fold"/>
    <property type="match status" value="1"/>
</dbReference>
<dbReference type="GO" id="GO:0003723">
    <property type="term" value="F:RNA binding"/>
    <property type="evidence" value="ECO:0007669"/>
    <property type="project" value="UniProtKB-UniRule"/>
</dbReference>
<name>A0A9D2RQU5_9MICO</name>
<protein>
    <recommendedName>
        <fullName evidence="9">Ribonuclease J</fullName>
        <shortName evidence="9">RNase J</shortName>
        <ecNumber evidence="9">3.1.-.-</ecNumber>
    </recommendedName>
</protein>
<evidence type="ECO:0000256" key="4">
    <source>
        <dbReference type="ARBA" id="ARBA00022759"/>
    </source>
</evidence>
<evidence type="ECO:0000256" key="10">
    <source>
        <dbReference type="PIRSR" id="PIRSR004803-1"/>
    </source>
</evidence>
<dbReference type="AlphaFoldDB" id="A0A9D2RQU5"/>
<dbReference type="EMBL" id="DWZH01000136">
    <property type="protein sequence ID" value="HJB12051.1"/>
    <property type="molecule type" value="Genomic_DNA"/>
</dbReference>
<dbReference type="InterPro" id="IPR036866">
    <property type="entry name" value="RibonucZ/Hydroxyglut_hydro"/>
</dbReference>